<dbReference type="SUPFAM" id="SSF46785">
    <property type="entry name" value="Winged helix' DNA-binding domain"/>
    <property type="match status" value="1"/>
</dbReference>
<gene>
    <name evidence="2" type="ORF">UFOVP1313_30</name>
</gene>
<keyword evidence="1" id="KW-0175">Coiled coil</keyword>
<protein>
    <submittedName>
        <fullName evidence="2">Uncharacterized protein</fullName>
    </submittedName>
</protein>
<feature type="coiled-coil region" evidence="1">
    <location>
        <begin position="4"/>
        <end position="31"/>
    </location>
</feature>
<dbReference type="InterPro" id="IPR036390">
    <property type="entry name" value="WH_DNA-bd_sf"/>
</dbReference>
<name>A0A6J5RNZ4_9CAUD</name>
<organism evidence="2">
    <name type="scientific">uncultured Caudovirales phage</name>
    <dbReference type="NCBI Taxonomy" id="2100421"/>
    <lineage>
        <taxon>Viruses</taxon>
        <taxon>Duplodnaviria</taxon>
        <taxon>Heunggongvirae</taxon>
        <taxon>Uroviricota</taxon>
        <taxon>Caudoviricetes</taxon>
        <taxon>Peduoviridae</taxon>
        <taxon>Maltschvirus</taxon>
        <taxon>Maltschvirus maltsch</taxon>
    </lineage>
</organism>
<evidence type="ECO:0000313" key="2">
    <source>
        <dbReference type="EMBL" id="CAB4197762.1"/>
    </source>
</evidence>
<proteinExistence type="predicted"/>
<accession>A0A6J5RNZ4</accession>
<reference evidence="2" key="1">
    <citation type="submission" date="2020-05" db="EMBL/GenBank/DDBJ databases">
        <authorList>
            <person name="Chiriac C."/>
            <person name="Salcher M."/>
            <person name="Ghai R."/>
            <person name="Kavagutti S V."/>
        </authorList>
    </citation>
    <scope>NUCLEOTIDE SEQUENCE</scope>
</reference>
<evidence type="ECO:0000256" key="1">
    <source>
        <dbReference type="SAM" id="Coils"/>
    </source>
</evidence>
<dbReference type="EMBL" id="LR797260">
    <property type="protein sequence ID" value="CAB4197762.1"/>
    <property type="molecule type" value="Genomic_DNA"/>
</dbReference>
<sequence>MFSSKKHREAIADLNRRVAKLEAKIKSPEARARKATPWVSTEKFSRGDWESDVIMLASRKKGMTVRELADRLEVDPAWARQRVLSAVDSGLIVQDGQRVSNGQRGKPPTVYRLP</sequence>